<keyword evidence="3" id="KW-1185">Reference proteome</keyword>
<sequence length="100" mass="10727">MIGPITIRRDAVYLRFVTVRFAPDPSRGADSGDPRKSDLRLSVGGITRESPTMPASSEVSPGKRFARSLKDCLTGSRAQITVRSDEAAGSLLNVGQLLKP</sequence>
<protein>
    <submittedName>
        <fullName evidence="2">Uncharacterized protein</fullName>
    </submittedName>
</protein>
<reference evidence="2 3" key="1">
    <citation type="submission" date="2021-01" db="EMBL/GenBank/DDBJ databases">
        <title>Whole genome shotgun sequence of Actinoplanes deccanensis NBRC 13994.</title>
        <authorList>
            <person name="Komaki H."/>
            <person name="Tamura T."/>
        </authorList>
    </citation>
    <scope>NUCLEOTIDE SEQUENCE [LARGE SCALE GENOMIC DNA]</scope>
    <source>
        <strain evidence="2 3">NBRC 13994</strain>
    </source>
</reference>
<evidence type="ECO:0000313" key="3">
    <source>
        <dbReference type="Proteomes" id="UP000609879"/>
    </source>
</evidence>
<proteinExistence type="predicted"/>
<comment type="caution">
    <text evidence="2">The sequence shown here is derived from an EMBL/GenBank/DDBJ whole genome shotgun (WGS) entry which is preliminary data.</text>
</comment>
<feature type="compositionally biased region" description="Polar residues" evidence="1">
    <location>
        <begin position="49"/>
        <end position="59"/>
    </location>
</feature>
<accession>A0ABQ3YKV3</accession>
<gene>
    <name evidence="2" type="ORF">Ade02nite_92620</name>
</gene>
<organism evidence="2 3">
    <name type="scientific">Paractinoplanes deccanensis</name>
    <dbReference type="NCBI Taxonomy" id="113561"/>
    <lineage>
        <taxon>Bacteria</taxon>
        <taxon>Bacillati</taxon>
        <taxon>Actinomycetota</taxon>
        <taxon>Actinomycetes</taxon>
        <taxon>Micromonosporales</taxon>
        <taxon>Micromonosporaceae</taxon>
        <taxon>Paractinoplanes</taxon>
    </lineage>
</organism>
<feature type="region of interest" description="Disordered" evidence="1">
    <location>
        <begin position="23"/>
        <end position="64"/>
    </location>
</feature>
<evidence type="ECO:0000256" key="1">
    <source>
        <dbReference type="SAM" id="MobiDB-lite"/>
    </source>
</evidence>
<feature type="compositionally biased region" description="Basic and acidic residues" evidence="1">
    <location>
        <begin position="30"/>
        <end position="39"/>
    </location>
</feature>
<dbReference type="EMBL" id="BOMI01000196">
    <property type="protein sequence ID" value="GID80621.1"/>
    <property type="molecule type" value="Genomic_DNA"/>
</dbReference>
<dbReference type="Proteomes" id="UP000609879">
    <property type="component" value="Unassembled WGS sequence"/>
</dbReference>
<name>A0ABQ3YKV3_9ACTN</name>
<evidence type="ECO:0000313" key="2">
    <source>
        <dbReference type="EMBL" id="GID80621.1"/>
    </source>
</evidence>